<dbReference type="Proteomes" id="UP000034349">
    <property type="component" value="Unassembled WGS sequence"/>
</dbReference>
<protein>
    <submittedName>
        <fullName evidence="1">Uncharacterized protein</fullName>
    </submittedName>
</protein>
<reference evidence="1 2" key="1">
    <citation type="journal article" date="2015" name="Nature">
        <title>rRNA introns, odd ribosomes, and small enigmatic genomes across a large radiation of phyla.</title>
        <authorList>
            <person name="Brown C.T."/>
            <person name="Hug L.A."/>
            <person name="Thomas B.C."/>
            <person name="Sharon I."/>
            <person name="Castelle C.J."/>
            <person name="Singh A."/>
            <person name="Wilkins M.J."/>
            <person name="Williams K.H."/>
            <person name="Banfield J.F."/>
        </authorList>
    </citation>
    <scope>NUCLEOTIDE SEQUENCE [LARGE SCALE GENOMIC DNA]</scope>
</reference>
<comment type="caution">
    <text evidence="1">The sequence shown here is derived from an EMBL/GenBank/DDBJ whole genome shotgun (WGS) entry which is preliminary data.</text>
</comment>
<sequence length="59" mass="6925">ELKKYCMDDVMLTKELFDYGVLNKKISYLNENGKVDIKVDWEKYMEDEGGGEMPLTLPF</sequence>
<name>A0A0F9Z3N6_9BACT</name>
<dbReference type="EMBL" id="LBOK01000047">
    <property type="protein sequence ID" value="KKP33331.1"/>
    <property type="molecule type" value="Genomic_DNA"/>
</dbReference>
<proteinExistence type="predicted"/>
<accession>A0A0F9Z3N6</accession>
<evidence type="ECO:0000313" key="1">
    <source>
        <dbReference type="EMBL" id="KKP33331.1"/>
    </source>
</evidence>
<gene>
    <name evidence="1" type="ORF">UR23_C0047G0001</name>
</gene>
<organism evidence="1 2">
    <name type="scientific">Candidatus Roizmanbacteria bacterium GW2011_GWA2_32_13</name>
    <dbReference type="NCBI Taxonomy" id="1618475"/>
    <lineage>
        <taxon>Bacteria</taxon>
        <taxon>Candidatus Roizmaniibacteriota</taxon>
    </lineage>
</organism>
<feature type="non-terminal residue" evidence="1">
    <location>
        <position position="1"/>
    </location>
</feature>
<dbReference type="AlphaFoldDB" id="A0A0F9Z3N6"/>
<evidence type="ECO:0000313" key="2">
    <source>
        <dbReference type="Proteomes" id="UP000034349"/>
    </source>
</evidence>